<evidence type="ECO:0000313" key="4">
    <source>
        <dbReference type="EMBL" id="MFD2234346.1"/>
    </source>
</evidence>
<feature type="region of interest" description="Disordered" evidence="2">
    <location>
        <begin position="1"/>
        <end position="39"/>
    </location>
</feature>
<dbReference type="SUPFAM" id="SSF46565">
    <property type="entry name" value="Chaperone J-domain"/>
    <property type="match status" value="1"/>
</dbReference>
<evidence type="ECO:0000256" key="1">
    <source>
        <dbReference type="ARBA" id="ARBA00023186"/>
    </source>
</evidence>
<dbReference type="Pfam" id="PF00226">
    <property type="entry name" value="DnaJ"/>
    <property type="match status" value="1"/>
</dbReference>
<proteinExistence type="predicted"/>
<dbReference type="InterPro" id="IPR051938">
    <property type="entry name" value="Apopto_cytoskel_mod"/>
</dbReference>
<dbReference type="InterPro" id="IPR001623">
    <property type="entry name" value="DnaJ_domain"/>
</dbReference>
<feature type="compositionally biased region" description="Basic and acidic residues" evidence="2">
    <location>
        <begin position="21"/>
        <end position="30"/>
    </location>
</feature>
<reference evidence="5" key="1">
    <citation type="journal article" date="2019" name="Int. J. Syst. Evol. Microbiol.">
        <title>The Global Catalogue of Microorganisms (GCM) 10K type strain sequencing project: providing services to taxonomists for standard genome sequencing and annotation.</title>
        <authorList>
            <consortium name="The Broad Institute Genomics Platform"/>
            <consortium name="The Broad Institute Genome Sequencing Center for Infectious Disease"/>
            <person name="Wu L."/>
            <person name="Ma J."/>
        </authorList>
    </citation>
    <scope>NUCLEOTIDE SEQUENCE [LARGE SCALE GENOMIC DNA]</scope>
    <source>
        <strain evidence="5">KCTC 15012</strain>
    </source>
</reference>
<dbReference type="Gene3D" id="1.10.287.110">
    <property type="entry name" value="DnaJ domain"/>
    <property type="match status" value="1"/>
</dbReference>
<comment type="caution">
    <text evidence="4">The sequence shown here is derived from an EMBL/GenBank/DDBJ whole genome shotgun (WGS) entry which is preliminary data.</text>
</comment>
<evidence type="ECO:0000259" key="3">
    <source>
        <dbReference type="PROSITE" id="PS50076"/>
    </source>
</evidence>
<feature type="domain" description="J" evidence="3">
    <location>
        <begin position="131"/>
        <end position="188"/>
    </location>
</feature>
<dbReference type="EMBL" id="JBHUIY010000020">
    <property type="protein sequence ID" value="MFD2234346.1"/>
    <property type="molecule type" value="Genomic_DNA"/>
</dbReference>
<dbReference type="RefSeq" id="WP_377316473.1">
    <property type="nucleotide sequence ID" value="NZ_JBHUIY010000020.1"/>
</dbReference>
<keyword evidence="1" id="KW-0143">Chaperone</keyword>
<dbReference type="PANTHER" id="PTHR44145:SF3">
    <property type="entry name" value="DNAJ HOMOLOG SUBFAMILY A MEMBER 3, MITOCHONDRIAL"/>
    <property type="match status" value="1"/>
</dbReference>
<dbReference type="InterPro" id="IPR036869">
    <property type="entry name" value="J_dom_sf"/>
</dbReference>
<organism evidence="4 5">
    <name type="scientific">Phaeospirillum tilakii</name>
    <dbReference type="NCBI Taxonomy" id="741673"/>
    <lineage>
        <taxon>Bacteria</taxon>
        <taxon>Pseudomonadati</taxon>
        <taxon>Pseudomonadota</taxon>
        <taxon>Alphaproteobacteria</taxon>
        <taxon>Rhodospirillales</taxon>
        <taxon>Rhodospirillaceae</taxon>
        <taxon>Phaeospirillum</taxon>
    </lineage>
</organism>
<dbReference type="Proteomes" id="UP001597296">
    <property type="component" value="Unassembled WGS sequence"/>
</dbReference>
<accession>A0ABW5CBT0</accession>
<dbReference type="PANTHER" id="PTHR44145">
    <property type="entry name" value="DNAJ HOMOLOG SUBFAMILY A MEMBER 3, MITOCHONDRIAL"/>
    <property type="match status" value="1"/>
</dbReference>
<gene>
    <name evidence="4" type="ORF">ACFSNB_11070</name>
</gene>
<protein>
    <submittedName>
        <fullName evidence="4">J domain-containing protein</fullName>
    </submittedName>
</protein>
<keyword evidence="5" id="KW-1185">Reference proteome</keyword>
<evidence type="ECO:0000256" key="2">
    <source>
        <dbReference type="SAM" id="MobiDB-lite"/>
    </source>
</evidence>
<dbReference type="PROSITE" id="PS50076">
    <property type="entry name" value="DNAJ_2"/>
    <property type="match status" value="1"/>
</dbReference>
<dbReference type="SMART" id="SM00271">
    <property type="entry name" value="DnaJ"/>
    <property type="match status" value="1"/>
</dbReference>
<evidence type="ECO:0000313" key="5">
    <source>
        <dbReference type="Proteomes" id="UP001597296"/>
    </source>
</evidence>
<dbReference type="PRINTS" id="PR00625">
    <property type="entry name" value="JDOMAIN"/>
</dbReference>
<dbReference type="CDD" id="cd06257">
    <property type="entry name" value="DnaJ"/>
    <property type="match status" value="1"/>
</dbReference>
<name>A0ABW5CBT0_9PROT</name>
<sequence>MTSAQSRPRRRTAPATTEPPPETRRCDHPGCDQSADYRAPRSRDNLTDYYWFCLDHVRAYNSAWNYYAGMGPDEIEAELRRDSTWQRPTWPLGRQGTGRRFAFAFADPFELFGDEESEAARPAAPPSPEEEAMGVLALTPPLTQDRLKARYKELVKRHHPDANGGDKEAEERFKRINQAYNTLKSSLDIP</sequence>